<reference evidence="2" key="2">
    <citation type="submission" date="2015-02" db="UniProtKB">
        <authorList>
            <consortium name="EnsemblMetazoa"/>
        </authorList>
    </citation>
    <scope>IDENTIFICATION</scope>
</reference>
<sequence length="158" mass="18086">MTGATFEAKRNFDCGIEYEDDVSSYNGLMKLALRKQGEAHRALELLEDYHSKLIKPQDKQLRNAIERVIRIFKSRLFQALLDIQEFYEITLLDDSKSIQQKTAETLQIASKWESSPPIAAPKPSPNNEVMKKDNNASKQEHIVSFLFLLQLIISCDAI</sequence>
<dbReference type="SUPFAM" id="SSF101288">
    <property type="entry name" value="L27 domain"/>
    <property type="match status" value="1"/>
</dbReference>
<dbReference type="InterPro" id="IPR015143">
    <property type="entry name" value="L27_1"/>
</dbReference>
<organism evidence="2 3">
    <name type="scientific">Strigamia maritima</name>
    <name type="common">European centipede</name>
    <name type="synonym">Geophilus maritimus</name>
    <dbReference type="NCBI Taxonomy" id="126957"/>
    <lineage>
        <taxon>Eukaryota</taxon>
        <taxon>Metazoa</taxon>
        <taxon>Ecdysozoa</taxon>
        <taxon>Arthropoda</taxon>
        <taxon>Myriapoda</taxon>
        <taxon>Chilopoda</taxon>
        <taxon>Pleurostigmophora</taxon>
        <taxon>Geophilomorpha</taxon>
        <taxon>Linotaeniidae</taxon>
        <taxon>Strigamia</taxon>
    </lineage>
</organism>
<dbReference type="SMART" id="SM00569">
    <property type="entry name" value="L27"/>
    <property type="match status" value="1"/>
</dbReference>
<evidence type="ECO:0000259" key="1">
    <source>
        <dbReference type="PROSITE" id="PS51022"/>
    </source>
</evidence>
<protein>
    <recommendedName>
        <fullName evidence="1">L27 domain-containing protein</fullName>
    </recommendedName>
</protein>
<dbReference type="AlphaFoldDB" id="T1J4T2"/>
<proteinExistence type="predicted"/>
<dbReference type="FunFam" id="1.10.287.470:FF:000001">
    <property type="entry name" value="Disks large 1 isoform X3"/>
    <property type="match status" value="1"/>
</dbReference>
<name>T1J4T2_STRMM</name>
<dbReference type="eggNOG" id="KOG0708">
    <property type="taxonomic scope" value="Eukaryota"/>
</dbReference>
<dbReference type="Proteomes" id="UP000014500">
    <property type="component" value="Unassembled WGS sequence"/>
</dbReference>
<evidence type="ECO:0000313" key="2">
    <source>
        <dbReference type="EnsemblMetazoa" id="SMAR008626-PA"/>
    </source>
</evidence>
<dbReference type="Pfam" id="PF09058">
    <property type="entry name" value="L27_1"/>
    <property type="match status" value="1"/>
</dbReference>
<accession>T1J4T2</accession>
<dbReference type="InterPro" id="IPR004172">
    <property type="entry name" value="L27_dom"/>
</dbReference>
<feature type="domain" description="L27" evidence="1">
    <location>
        <begin position="35"/>
        <end position="95"/>
    </location>
</feature>
<keyword evidence="3" id="KW-1185">Reference proteome</keyword>
<evidence type="ECO:0000313" key="3">
    <source>
        <dbReference type="Proteomes" id="UP000014500"/>
    </source>
</evidence>
<dbReference type="PhylomeDB" id="T1J4T2"/>
<reference evidence="3" key="1">
    <citation type="submission" date="2011-05" db="EMBL/GenBank/DDBJ databases">
        <authorList>
            <person name="Richards S.R."/>
            <person name="Qu J."/>
            <person name="Jiang H."/>
            <person name="Jhangiani S.N."/>
            <person name="Agravi P."/>
            <person name="Goodspeed R."/>
            <person name="Gross S."/>
            <person name="Mandapat C."/>
            <person name="Jackson L."/>
            <person name="Mathew T."/>
            <person name="Pu L."/>
            <person name="Thornton R."/>
            <person name="Saada N."/>
            <person name="Wilczek-Boney K.B."/>
            <person name="Lee S."/>
            <person name="Kovar C."/>
            <person name="Wu Y."/>
            <person name="Scherer S.E."/>
            <person name="Worley K.C."/>
            <person name="Muzny D.M."/>
            <person name="Gibbs R."/>
        </authorList>
    </citation>
    <scope>NUCLEOTIDE SEQUENCE</scope>
    <source>
        <strain evidence="3">Brora</strain>
    </source>
</reference>
<dbReference type="EnsemblMetazoa" id="SMAR008626-RA">
    <property type="protein sequence ID" value="SMAR008626-PA"/>
    <property type="gene ID" value="SMAR008626"/>
</dbReference>
<dbReference type="EMBL" id="JH431849">
    <property type="status" value="NOT_ANNOTATED_CDS"/>
    <property type="molecule type" value="Genomic_DNA"/>
</dbReference>
<dbReference type="STRING" id="126957.T1J4T2"/>
<dbReference type="GO" id="GO:0030054">
    <property type="term" value="C:cell junction"/>
    <property type="evidence" value="ECO:0007669"/>
    <property type="project" value="UniProtKB-ARBA"/>
</dbReference>
<dbReference type="HOGENOM" id="CLU_1671545_0_0_1"/>
<dbReference type="InterPro" id="IPR036892">
    <property type="entry name" value="L27_dom_sf"/>
</dbReference>
<dbReference type="Gene3D" id="1.10.287.470">
    <property type="entry name" value="Helix hairpin bin"/>
    <property type="match status" value="1"/>
</dbReference>
<dbReference type="PROSITE" id="PS51022">
    <property type="entry name" value="L27"/>
    <property type="match status" value="1"/>
</dbReference>